<gene>
    <name evidence="1" type="ORF">ABM479_16530</name>
</gene>
<name>A0AAU7RQB3_9HYPH</name>
<organism evidence="1">
    <name type="scientific">Rhizobium sp. ZPR3</name>
    <dbReference type="NCBI Taxonomy" id="3158967"/>
    <lineage>
        <taxon>Bacteria</taxon>
        <taxon>Pseudomonadati</taxon>
        <taxon>Pseudomonadota</taxon>
        <taxon>Alphaproteobacteria</taxon>
        <taxon>Hyphomicrobiales</taxon>
        <taxon>Rhizobiaceae</taxon>
        <taxon>Rhizobium/Agrobacterium group</taxon>
        <taxon>Rhizobium</taxon>
    </lineage>
</organism>
<reference evidence="1" key="1">
    <citation type="submission" date="2024-06" db="EMBL/GenBank/DDBJ databases">
        <authorList>
            <person name="Li T."/>
            <person name="Gao R."/>
        </authorList>
    </citation>
    <scope>NUCLEOTIDE SEQUENCE</scope>
    <source>
        <strain evidence="1">ZPR3</strain>
    </source>
</reference>
<dbReference type="AlphaFoldDB" id="A0AAU7RQB3"/>
<dbReference type="RefSeq" id="WP_349956733.1">
    <property type="nucleotide sequence ID" value="NZ_CP157960.1"/>
</dbReference>
<protein>
    <recommendedName>
        <fullName evidence="2">Phosphodiesterase</fullName>
    </recommendedName>
</protein>
<dbReference type="SUPFAM" id="SSF51695">
    <property type="entry name" value="PLC-like phosphodiesterases"/>
    <property type="match status" value="1"/>
</dbReference>
<evidence type="ECO:0000313" key="1">
    <source>
        <dbReference type="EMBL" id="XBT92365.1"/>
    </source>
</evidence>
<sequence>MSSIKSRILAHRGHWTTATEKNSAIALRRALDGGFGIETDIRDFDGDLVISHDPPTSGSAPQSFSSFLDLYRSMGATGWLALNIKADGLASKVRAELAAFDVVKAFVFDMSVPDMRGYLSENLVTFTRMSDIEPSPAYYETSKGVWLDCFEIPYSPLSWVQKATSDGKYAALVSPELHRREFQDAWSEWRNGFNFNRERLVMICTDEPLRAAEFFGDDT</sequence>
<proteinExistence type="predicted"/>
<dbReference type="EMBL" id="CP157960">
    <property type="protein sequence ID" value="XBT92365.1"/>
    <property type="molecule type" value="Genomic_DNA"/>
</dbReference>
<evidence type="ECO:0008006" key="2">
    <source>
        <dbReference type="Google" id="ProtNLM"/>
    </source>
</evidence>
<accession>A0AAU7RQB3</accession>
<dbReference type="GO" id="GO:0006629">
    <property type="term" value="P:lipid metabolic process"/>
    <property type="evidence" value="ECO:0007669"/>
    <property type="project" value="InterPro"/>
</dbReference>
<dbReference type="InterPro" id="IPR017946">
    <property type="entry name" value="PLC-like_Pdiesterase_TIM-brl"/>
</dbReference>
<dbReference type="Gene3D" id="3.20.20.190">
    <property type="entry name" value="Phosphatidylinositol (PI) phosphodiesterase"/>
    <property type="match status" value="1"/>
</dbReference>
<dbReference type="GO" id="GO:0008081">
    <property type="term" value="F:phosphoric diester hydrolase activity"/>
    <property type="evidence" value="ECO:0007669"/>
    <property type="project" value="InterPro"/>
</dbReference>